<evidence type="ECO:0000256" key="1">
    <source>
        <dbReference type="SAM" id="MobiDB-lite"/>
    </source>
</evidence>
<accession>A0A2I0IW21</accession>
<evidence type="ECO:0000313" key="3">
    <source>
        <dbReference type="Proteomes" id="UP000233551"/>
    </source>
</evidence>
<protein>
    <submittedName>
        <fullName evidence="2">Uncharacterized protein</fullName>
    </submittedName>
</protein>
<keyword evidence="3" id="KW-1185">Reference proteome</keyword>
<comment type="caution">
    <text evidence="2">The sequence shown here is derived from an EMBL/GenBank/DDBJ whole genome shotgun (WGS) entry which is preliminary data.</text>
</comment>
<dbReference type="Proteomes" id="UP000233551">
    <property type="component" value="Unassembled WGS sequence"/>
</dbReference>
<dbReference type="EMBL" id="PGOL01002430">
    <property type="protein sequence ID" value="PKI48198.1"/>
    <property type="molecule type" value="Genomic_DNA"/>
</dbReference>
<reference evidence="2 3" key="1">
    <citation type="submission" date="2017-11" db="EMBL/GenBank/DDBJ databases">
        <title>De-novo sequencing of pomegranate (Punica granatum L.) genome.</title>
        <authorList>
            <person name="Akparov Z."/>
            <person name="Amiraslanov A."/>
            <person name="Hajiyeva S."/>
            <person name="Abbasov M."/>
            <person name="Kaur K."/>
            <person name="Hamwieh A."/>
            <person name="Solovyev V."/>
            <person name="Salamov A."/>
            <person name="Braich B."/>
            <person name="Kosarev P."/>
            <person name="Mahmoud A."/>
            <person name="Hajiyev E."/>
            <person name="Babayeva S."/>
            <person name="Izzatullayeva V."/>
            <person name="Mammadov A."/>
            <person name="Mammadov A."/>
            <person name="Sharifova S."/>
            <person name="Ojaghi J."/>
            <person name="Eynullazada K."/>
            <person name="Bayramov B."/>
            <person name="Abdulazimova A."/>
            <person name="Shahmuradov I."/>
        </authorList>
    </citation>
    <scope>NUCLEOTIDE SEQUENCE [LARGE SCALE GENOMIC DNA]</scope>
    <source>
        <strain evidence="3">cv. AG2017</strain>
        <tissue evidence="2">Leaf</tissue>
    </source>
</reference>
<feature type="region of interest" description="Disordered" evidence="1">
    <location>
        <begin position="50"/>
        <end position="73"/>
    </location>
</feature>
<organism evidence="2 3">
    <name type="scientific">Punica granatum</name>
    <name type="common">Pomegranate</name>
    <dbReference type="NCBI Taxonomy" id="22663"/>
    <lineage>
        <taxon>Eukaryota</taxon>
        <taxon>Viridiplantae</taxon>
        <taxon>Streptophyta</taxon>
        <taxon>Embryophyta</taxon>
        <taxon>Tracheophyta</taxon>
        <taxon>Spermatophyta</taxon>
        <taxon>Magnoliopsida</taxon>
        <taxon>eudicotyledons</taxon>
        <taxon>Gunneridae</taxon>
        <taxon>Pentapetalae</taxon>
        <taxon>rosids</taxon>
        <taxon>malvids</taxon>
        <taxon>Myrtales</taxon>
        <taxon>Lythraceae</taxon>
        <taxon>Punica</taxon>
    </lineage>
</organism>
<evidence type="ECO:0000313" key="2">
    <source>
        <dbReference type="EMBL" id="PKI48198.1"/>
    </source>
</evidence>
<sequence length="73" mass="8057">MVYEIIGFGFQNGLTGGPIRALEMGPARPKQIVLDKGEAVTVDDEVVTIDNMQHCPPERNSQRQRPGGDKSYQ</sequence>
<feature type="compositionally biased region" description="Basic and acidic residues" evidence="1">
    <location>
        <begin position="56"/>
        <end position="73"/>
    </location>
</feature>
<gene>
    <name evidence="2" type="ORF">CRG98_031463</name>
</gene>
<dbReference type="AlphaFoldDB" id="A0A2I0IW21"/>
<name>A0A2I0IW21_PUNGR</name>
<proteinExistence type="predicted"/>